<proteinExistence type="predicted"/>
<accession>A0A336N2Z1</accession>
<organism evidence="2 3">
    <name type="scientific">Aggregatibacter aphrophilus</name>
    <name type="common">Haemophilus aphrophilus</name>
    <dbReference type="NCBI Taxonomy" id="732"/>
    <lineage>
        <taxon>Bacteria</taxon>
        <taxon>Pseudomonadati</taxon>
        <taxon>Pseudomonadota</taxon>
        <taxon>Gammaproteobacteria</taxon>
        <taxon>Pasteurellales</taxon>
        <taxon>Pasteurellaceae</taxon>
        <taxon>Aggregatibacter</taxon>
    </lineage>
</organism>
<dbReference type="AlphaFoldDB" id="A0A336N2Z1"/>
<dbReference type="InterPro" id="IPR046748">
    <property type="entry name" value="HipA_2"/>
</dbReference>
<name>A0A336N2Z1_AGGAP</name>
<evidence type="ECO:0000313" key="3">
    <source>
        <dbReference type="Proteomes" id="UP000253728"/>
    </source>
</evidence>
<sequence>MQKEIYLFDLWINNSDRTLSDKDTGNVNLLFSRSLKKLFLIDHNLAFDSNLSDTQFTHHIFSRVNRSKTNANWSFDLVDRPYLQDKFSEAIQCIDEVFSEIPEEWQPSDDYDSYLESIRNILNRILTNEFWKNIV</sequence>
<evidence type="ECO:0000313" key="2">
    <source>
        <dbReference type="EMBL" id="SSY92983.1"/>
    </source>
</evidence>
<reference evidence="2 3" key="1">
    <citation type="submission" date="2018-06" db="EMBL/GenBank/DDBJ databases">
        <authorList>
            <consortium name="Pathogen Informatics"/>
            <person name="Doyle S."/>
        </authorList>
    </citation>
    <scope>NUCLEOTIDE SEQUENCE [LARGE SCALE GENOMIC DNA]</scope>
    <source>
        <strain evidence="2 3">NCTC5908</strain>
    </source>
</reference>
<dbReference type="EMBL" id="UFSP01000001">
    <property type="protein sequence ID" value="SSY92983.1"/>
    <property type="molecule type" value="Genomic_DNA"/>
</dbReference>
<evidence type="ECO:0000259" key="1">
    <source>
        <dbReference type="Pfam" id="PF20613"/>
    </source>
</evidence>
<gene>
    <name evidence="2" type="ORF">NCTC5908_00153</name>
</gene>
<dbReference type="Pfam" id="PF20613">
    <property type="entry name" value="HipA_2"/>
    <property type="match status" value="1"/>
</dbReference>
<protein>
    <recommendedName>
        <fullName evidence="1">HipA-like kinase domain-containing protein</fullName>
    </recommendedName>
</protein>
<feature type="domain" description="HipA-like kinase" evidence="1">
    <location>
        <begin position="1"/>
        <end position="134"/>
    </location>
</feature>
<dbReference type="Proteomes" id="UP000253728">
    <property type="component" value="Unassembled WGS sequence"/>
</dbReference>